<organism evidence="1 2">
    <name type="scientific">Citrus sinensis</name>
    <name type="common">Sweet orange</name>
    <name type="synonym">Citrus aurantium var. sinensis</name>
    <dbReference type="NCBI Taxonomy" id="2711"/>
    <lineage>
        <taxon>Eukaryota</taxon>
        <taxon>Viridiplantae</taxon>
        <taxon>Streptophyta</taxon>
        <taxon>Embryophyta</taxon>
        <taxon>Tracheophyta</taxon>
        <taxon>Spermatophyta</taxon>
        <taxon>Magnoliopsida</taxon>
        <taxon>eudicotyledons</taxon>
        <taxon>Gunneridae</taxon>
        <taxon>Pentapetalae</taxon>
        <taxon>rosids</taxon>
        <taxon>malvids</taxon>
        <taxon>Sapindales</taxon>
        <taxon>Rutaceae</taxon>
        <taxon>Aurantioideae</taxon>
        <taxon>Citrus</taxon>
    </lineage>
</organism>
<protein>
    <submittedName>
        <fullName evidence="1">Uncharacterized protein</fullName>
    </submittedName>
</protein>
<accession>A0A067D3H3</accession>
<sequence length="116" mass="12980">MKEPLERLLKAVQSLSPKSLSASVSEISSALKTVDAISGTACNDYEVDVDENLASETRCCMRGWNFSFQCGRSSEKKMKHKRNAIALDETDILKPSAGQIWDTDTTRIITRRRIEV</sequence>
<dbReference type="Proteomes" id="UP000027120">
    <property type="component" value="Unassembled WGS sequence"/>
</dbReference>
<dbReference type="AlphaFoldDB" id="A0A067D3H3"/>
<dbReference type="STRING" id="2711.A0A067D3H3"/>
<keyword evidence="2" id="KW-1185">Reference proteome</keyword>
<dbReference type="SMR" id="A0A067D3H3"/>
<evidence type="ECO:0000313" key="1">
    <source>
        <dbReference type="EMBL" id="KDO37529.1"/>
    </source>
</evidence>
<gene>
    <name evidence="1" type="ORF">CISIN_1g033582mg</name>
</gene>
<name>A0A067D3H3_CITSI</name>
<reference evidence="1 2" key="1">
    <citation type="submission" date="2014-04" db="EMBL/GenBank/DDBJ databases">
        <authorList>
            <consortium name="International Citrus Genome Consortium"/>
            <person name="Gmitter F."/>
            <person name="Chen C."/>
            <person name="Farmerie W."/>
            <person name="Harkins T."/>
            <person name="Desany B."/>
            <person name="Mohiuddin M."/>
            <person name="Kodira C."/>
            <person name="Borodovsky M."/>
            <person name="Lomsadze A."/>
            <person name="Burns P."/>
            <person name="Jenkins J."/>
            <person name="Prochnik S."/>
            <person name="Shu S."/>
            <person name="Chapman J."/>
            <person name="Pitluck S."/>
            <person name="Schmutz J."/>
            <person name="Rokhsar D."/>
        </authorList>
    </citation>
    <scope>NUCLEOTIDE SEQUENCE</scope>
</reference>
<proteinExistence type="predicted"/>
<dbReference type="EMBL" id="KK790408">
    <property type="protein sequence ID" value="KDO37529.1"/>
    <property type="molecule type" value="Genomic_DNA"/>
</dbReference>
<evidence type="ECO:0000313" key="2">
    <source>
        <dbReference type="Proteomes" id="UP000027120"/>
    </source>
</evidence>